<feature type="transmembrane region" description="Helical" evidence="1">
    <location>
        <begin position="12"/>
        <end position="35"/>
    </location>
</feature>
<feature type="domain" description="SHOCT" evidence="2">
    <location>
        <begin position="56"/>
        <end position="79"/>
    </location>
</feature>
<reference evidence="3 4" key="1">
    <citation type="submission" date="2018-05" db="EMBL/GenBank/DDBJ databases">
        <title>Genomic Encyclopedia of Archaeal and Bacterial Type Strains, Phase II (KMG-II): from individual species to whole genera.</title>
        <authorList>
            <person name="Goeker M."/>
        </authorList>
    </citation>
    <scope>NUCLEOTIDE SEQUENCE [LARGE SCALE GENOMIC DNA]</scope>
    <source>
        <strain evidence="3 4">DSM 45184</strain>
    </source>
</reference>
<sequence>MMYYGNGMNGWGMLLMVANSLLFWALVVAGIVAVVRYTGRDVHRSGPVTHGPAPQRILAERFARGDIDEDDYTRRLQVLDTTTPAHAPGE</sequence>
<evidence type="ECO:0000259" key="2">
    <source>
        <dbReference type="Pfam" id="PF09851"/>
    </source>
</evidence>
<keyword evidence="1" id="KW-0472">Membrane</keyword>
<dbReference type="Pfam" id="PF09851">
    <property type="entry name" value="SHOCT"/>
    <property type="match status" value="1"/>
</dbReference>
<gene>
    <name evidence="3" type="ORF">BC793_1608</name>
</gene>
<dbReference type="InterPro" id="IPR018649">
    <property type="entry name" value="SHOCT"/>
</dbReference>
<keyword evidence="4" id="KW-1185">Reference proteome</keyword>
<dbReference type="EMBL" id="QGGR01000060">
    <property type="protein sequence ID" value="PWK26808.1"/>
    <property type="molecule type" value="Genomic_DNA"/>
</dbReference>
<evidence type="ECO:0000313" key="4">
    <source>
        <dbReference type="Proteomes" id="UP000245697"/>
    </source>
</evidence>
<evidence type="ECO:0000256" key="1">
    <source>
        <dbReference type="SAM" id="Phobius"/>
    </source>
</evidence>
<dbReference type="AlphaFoldDB" id="A0A316E8K8"/>
<dbReference type="OrthoDB" id="3748887at2"/>
<dbReference type="RefSeq" id="WP_109603343.1">
    <property type="nucleotide sequence ID" value="NZ_BONA01000124.1"/>
</dbReference>
<dbReference type="Proteomes" id="UP000245697">
    <property type="component" value="Unassembled WGS sequence"/>
</dbReference>
<organism evidence="3 4">
    <name type="scientific">Actinoplanes xinjiangensis</name>
    <dbReference type="NCBI Taxonomy" id="512350"/>
    <lineage>
        <taxon>Bacteria</taxon>
        <taxon>Bacillati</taxon>
        <taxon>Actinomycetota</taxon>
        <taxon>Actinomycetes</taxon>
        <taxon>Micromonosporales</taxon>
        <taxon>Micromonosporaceae</taxon>
        <taxon>Actinoplanes</taxon>
    </lineage>
</organism>
<evidence type="ECO:0000313" key="3">
    <source>
        <dbReference type="EMBL" id="PWK26808.1"/>
    </source>
</evidence>
<comment type="caution">
    <text evidence="3">The sequence shown here is derived from an EMBL/GenBank/DDBJ whole genome shotgun (WGS) entry which is preliminary data.</text>
</comment>
<keyword evidence="1" id="KW-1133">Transmembrane helix</keyword>
<protein>
    <submittedName>
        <fullName evidence="3">Putative membrane protein</fullName>
    </submittedName>
</protein>
<accession>A0A316E8K8</accession>
<proteinExistence type="predicted"/>
<keyword evidence="1" id="KW-0812">Transmembrane</keyword>
<name>A0A316E8K8_9ACTN</name>